<evidence type="ECO:0000313" key="2">
    <source>
        <dbReference type="EMBL" id="OSM04108.1"/>
    </source>
</evidence>
<accession>A0A1Y2K420</accession>
<dbReference type="EMBL" id="LVJN01000019">
    <property type="protein sequence ID" value="OSM04108.1"/>
    <property type="molecule type" value="Genomic_DNA"/>
</dbReference>
<name>A0A1Y2K420_9PROT</name>
<protein>
    <submittedName>
        <fullName evidence="2">Putative membrane-fusion protein-like protein</fullName>
    </submittedName>
</protein>
<dbReference type="GO" id="GO:1990281">
    <property type="term" value="C:efflux pump complex"/>
    <property type="evidence" value="ECO:0007669"/>
    <property type="project" value="TreeGrafter"/>
</dbReference>
<dbReference type="AlphaFoldDB" id="A0A1Y2K420"/>
<gene>
    <name evidence="2" type="ORF">MAIT1_03626</name>
</gene>
<evidence type="ECO:0000259" key="1">
    <source>
        <dbReference type="Pfam" id="PF25917"/>
    </source>
</evidence>
<keyword evidence="3" id="KW-1185">Reference proteome</keyword>
<sequence length="255" mass="28234">MALESGLESASNCVTEPLRQAKLAFPISGRVAEKRVKEGQRVKRGEVIYLLERRREQLEEKRAKLLLEDRSALNGARAREQMLGKQLTINRRLFERNQSISREELDKLILEHELALQEHARLVNEKRRQKVDHALAAESLRLRALSAPIDGVAASLKFEPGEMIDANQLAAHLVDVRSGVAVCHVEDQLARRLPVGAQVSLRILSGAPVMRRGEVIFAAPLMDPSSGLRRVKIAFENTDNAVILGAPAAIDGVTP</sequence>
<dbReference type="STRING" id="1434232.MAIT1_03626"/>
<proteinExistence type="predicted"/>
<feature type="domain" description="Multidrug resistance protein MdtA-like barrel-sandwich hybrid" evidence="1">
    <location>
        <begin position="21"/>
        <end position="174"/>
    </location>
</feature>
<comment type="caution">
    <text evidence="2">The sequence shown here is derived from an EMBL/GenBank/DDBJ whole genome shotgun (WGS) entry which is preliminary data.</text>
</comment>
<dbReference type="Gene3D" id="1.10.287.470">
    <property type="entry name" value="Helix hairpin bin"/>
    <property type="match status" value="1"/>
</dbReference>
<dbReference type="SUPFAM" id="SSF111369">
    <property type="entry name" value="HlyD-like secretion proteins"/>
    <property type="match status" value="1"/>
</dbReference>
<dbReference type="Pfam" id="PF25917">
    <property type="entry name" value="BSH_RND"/>
    <property type="match status" value="1"/>
</dbReference>
<organism evidence="2 3">
    <name type="scientific">Magnetofaba australis IT-1</name>
    <dbReference type="NCBI Taxonomy" id="1434232"/>
    <lineage>
        <taxon>Bacteria</taxon>
        <taxon>Pseudomonadati</taxon>
        <taxon>Pseudomonadota</taxon>
        <taxon>Magnetococcia</taxon>
        <taxon>Magnetococcales</taxon>
        <taxon>Magnetococcaceae</taxon>
        <taxon>Magnetofaba</taxon>
    </lineage>
</organism>
<dbReference type="PANTHER" id="PTHR30469">
    <property type="entry name" value="MULTIDRUG RESISTANCE PROTEIN MDTA"/>
    <property type="match status" value="1"/>
</dbReference>
<dbReference type="Gene3D" id="2.40.30.170">
    <property type="match status" value="1"/>
</dbReference>
<dbReference type="InterPro" id="IPR058625">
    <property type="entry name" value="MdtA-like_BSH"/>
</dbReference>
<dbReference type="Gene3D" id="2.40.50.100">
    <property type="match status" value="1"/>
</dbReference>
<reference evidence="2 3" key="1">
    <citation type="journal article" date="2016" name="BMC Genomics">
        <title>Combined genomic and structural analyses of a cultured magnetotactic bacterium reveals its niche adaptation to a dynamic environment.</title>
        <authorList>
            <person name="Araujo A.C."/>
            <person name="Morillo V."/>
            <person name="Cypriano J."/>
            <person name="Teixeira L.C."/>
            <person name="Leao P."/>
            <person name="Lyra S."/>
            <person name="Almeida L.G."/>
            <person name="Bazylinski D.A."/>
            <person name="Vasconcellos A.T."/>
            <person name="Abreu F."/>
            <person name="Lins U."/>
        </authorList>
    </citation>
    <scope>NUCLEOTIDE SEQUENCE [LARGE SCALE GENOMIC DNA]</scope>
    <source>
        <strain evidence="2 3">IT-1</strain>
    </source>
</reference>
<evidence type="ECO:0000313" key="3">
    <source>
        <dbReference type="Proteomes" id="UP000194003"/>
    </source>
</evidence>
<dbReference type="Proteomes" id="UP000194003">
    <property type="component" value="Unassembled WGS sequence"/>
</dbReference>
<dbReference type="GO" id="GO:0015562">
    <property type="term" value="F:efflux transmembrane transporter activity"/>
    <property type="evidence" value="ECO:0007669"/>
    <property type="project" value="TreeGrafter"/>
</dbReference>
<dbReference type="PANTHER" id="PTHR30469:SF38">
    <property type="entry name" value="HLYD FAMILY SECRETION PROTEIN"/>
    <property type="match status" value="1"/>
</dbReference>